<feature type="transmembrane region" description="Helical" evidence="6">
    <location>
        <begin position="57"/>
        <end position="82"/>
    </location>
</feature>
<protein>
    <submittedName>
        <fullName evidence="7">DNA-binding protein</fullName>
    </submittedName>
</protein>
<organism evidence="7 8">
    <name type="scientific">Thalassobaculum fulvum</name>
    <dbReference type="NCBI Taxonomy" id="1633335"/>
    <lineage>
        <taxon>Bacteria</taxon>
        <taxon>Pseudomonadati</taxon>
        <taxon>Pseudomonadota</taxon>
        <taxon>Alphaproteobacteria</taxon>
        <taxon>Rhodospirillales</taxon>
        <taxon>Thalassobaculaceae</taxon>
        <taxon>Thalassobaculum</taxon>
    </lineage>
</organism>
<dbReference type="EMBL" id="BMZS01000008">
    <property type="protein sequence ID" value="GHD55988.1"/>
    <property type="molecule type" value="Genomic_DNA"/>
</dbReference>
<feature type="transmembrane region" description="Helical" evidence="6">
    <location>
        <begin position="177"/>
        <end position="196"/>
    </location>
</feature>
<evidence type="ECO:0000256" key="6">
    <source>
        <dbReference type="SAM" id="Phobius"/>
    </source>
</evidence>
<comment type="caution">
    <text evidence="7">The sequence shown here is derived from an EMBL/GenBank/DDBJ whole genome shotgun (WGS) entry which is preliminary data.</text>
</comment>
<dbReference type="RefSeq" id="WP_229837354.1">
    <property type="nucleotide sequence ID" value="NZ_BMZS01000008.1"/>
</dbReference>
<evidence type="ECO:0000313" key="7">
    <source>
        <dbReference type="EMBL" id="GHD55988.1"/>
    </source>
</evidence>
<dbReference type="InterPro" id="IPR004254">
    <property type="entry name" value="AdipoR/HlyIII-related"/>
</dbReference>
<dbReference type="Pfam" id="PF03006">
    <property type="entry name" value="HlyIII"/>
    <property type="match status" value="1"/>
</dbReference>
<reference evidence="7" key="1">
    <citation type="journal article" date="2014" name="Int. J. Syst. Evol. Microbiol.">
        <title>Complete genome sequence of Corynebacterium casei LMG S-19264T (=DSM 44701T), isolated from a smear-ripened cheese.</title>
        <authorList>
            <consortium name="US DOE Joint Genome Institute (JGI-PGF)"/>
            <person name="Walter F."/>
            <person name="Albersmeier A."/>
            <person name="Kalinowski J."/>
            <person name="Ruckert C."/>
        </authorList>
    </citation>
    <scope>NUCLEOTIDE SEQUENCE</scope>
    <source>
        <strain evidence="7">KCTC 42651</strain>
    </source>
</reference>
<evidence type="ECO:0000313" key="8">
    <source>
        <dbReference type="Proteomes" id="UP000630353"/>
    </source>
</evidence>
<keyword evidence="4 6" id="KW-0472">Membrane</keyword>
<evidence type="ECO:0000256" key="5">
    <source>
        <dbReference type="PIRSR" id="PIRSR604254-1"/>
    </source>
</evidence>
<dbReference type="GO" id="GO:0003677">
    <property type="term" value="F:DNA binding"/>
    <property type="evidence" value="ECO:0007669"/>
    <property type="project" value="UniProtKB-KW"/>
</dbReference>
<dbReference type="GO" id="GO:0046872">
    <property type="term" value="F:metal ion binding"/>
    <property type="evidence" value="ECO:0007669"/>
    <property type="project" value="UniProtKB-KW"/>
</dbReference>
<dbReference type="PANTHER" id="PTHR20855:SF3">
    <property type="entry name" value="LD03007P"/>
    <property type="match status" value="1"/>
</dbReference>
<keyword evidence="5" id="KW-0479">Metal-binding</keyword>
<sequence length="226" mass="24223">MSRDPDGAQWAMQPVWPVVTASEYRADRVVHAVGLLVAPVAVAALVADVVLARSGPLVVLGVAVYGAALLTMLTCSALYNLLRSSPWRDWLRRCDHAAIFAMIAGTYTPFTLLWLPREWGWAFCLAVWAVAAVGIAIKLAWPRRLERVSLVLYLALGWSILPVVGPMTAALSPAGSLLLLAGGGLYSLGVVFHLWNRLPYQNAIWHGFVLAAAACHFAAIALGVAG</sequence>
<feature type="transmembrane region" description="Helical" evidence="6">
    <location>
        <begin position="120"/>
        <end position="141"/>
    </location>
</feature>
<feature type="transmembrane region" description="Helical" evidence="6">
    <location>
        <begin position="150"/>
        <end position="171"/>
    </location>
</feature>
<keyword evidence="5" id="KW-0862">Zinc</keyword>
<gene>
    <name evidence="7" type="ORF">GCM10017083_35530</name>
</gene>
<dbReference type="Proteomes" id="UP000630353">
    <property type="component" value="Unassembled WGS sequence"/>
</dbReference>
<feature type="transmembrane region" description="Helical" evidence="6">
    <location>
        <begin position="29"/>
        <end position="51"/>
    </location>
</feature>
<feature type="transmembrane region" description="Helical" evidence="6">
    <location>
        <begin position="203"/>
        <end position="225"/>
    </location>
</feature>
<keyword evidence="7" id="KW-0238">DNA-binding</keyword>
<reference evidence="7" key="2">
    <citation type="submission" date="2020-09" db="EMBL/GenBank/DDBJ databases">
        <authorList>
            <person name="Sun Q."/>
            <person name="Kim S."/>
        </authorList>
    </citation>
    <scope>NUCLEOTIDE SEQUENCE</scope>
    <source>
        <strain evidence="7">KCTC 42651</strain>
    </source>
</reference>
<proteinExistence type="predicted"/>
<keyword evidence="2 6" id="KW-0812">Transmembrane</keyword>
<keyword evidence="8" id="KW-1185">Reference proteome</keyword>
<dbReference type="PANTHER" id="PTHR20855">
    <property type="entry name" value="ADIPOR/PROGESTIN RECEPTOR-RELATED"/>
    <property type="match status" value="1"/>
</dbReference>
<comment type="subcellular location">
    <subcellularLocation>
        <location evidence="1">Membrane</location>
        <topology evidence="1">Multi-pass membrane protein</topology>
    </subcellularLocation>
</comment>
<dbReference type="AlphaFoldDB" id="A0A918XV15"/>
<name>A0A918XV15_9PROT</name>
<accession>A0A918XV15</accession>
<feature type="transmembrane region" description="Helical" evidence="6">
    <location>
        <begin position="94"/>
        <end position="114"/>
    </location>
</feature>
<feature type="binding site" evidence="5">
    <location>
        <position position="206"/>
    </location>
    <ligand>
        <name>Zn(2+)</name>
        <dbReference type="ChEBI" id="CHEBI:29105"/>
    </ligand>
</feature>
<evidence type="ECO:0000256" key="4">
    <source>
        <dbReference type="ARBA" id="ARBA00023136"/>
    </source>
</evidence>
<evidence type="ECO:0000256" key="2">
    <source>
        <dbReference type="ARBA" id="ARBA00022692"/>
    </source>
</evidence>
<evidence type="ECO:0000256" key="1">
    <source>
        <dbReference type="ARBA" id="ARBA00004141"/>
    </source>
</evidence>
<dbReference type="GO" id="GO:0016020">
    <property type="term" value="C:membrane"/>
    <property type="evidence" value="ECO:0007669"/>
    <property type="project" value="UniProtKB-SubCell"/>
</dbReference>
<keyword evidence="3 6" id="KW-1133">Transmembrane helix</keyword>
<evidence type="ECO:0000256" key="3">
    <source>
        <dbReference type="ARBA" id="ARBA00022989"/>
    </source>
</evidence>